<proteinExistence type="predicted"/>
<accession>A0A9P6ADN4</accession>
<organism evidence="1 2">
    <name type="scientific">Hydnum rufescens UP504</name>
    <dbReference type="NCBI Taxonomy" id="1448309"/>
    <lineage>
        <taxon>Eukaryota</taxon>
        <taxon>Fungi</taxon>
        <taxon>Dikarya</taxon>
        <taxon>Basidiomycota</taxon>
        <taxon>Agaricomycotina</taxon>
        <taxon>Agaricomycetes</taxon>
        <taxon>Cantharellales</taxon>
        <taxon>Hydnaceae</taxon>
        <taxon>Hydnum</taxon>
    </lineage>
</organism>
<reference evidence="1" key="1">
    <citation type="journal article" date="2020" name="Nat. Commun.">
        <title>Large-scale genome sequencing of mycorrhizal fungi provides insights into the early evolution of symbiotic traits.</title>
        <authorList>
            <person name="Miyauchi S."/>
            <person name="Kiss E."/>
            <person name="Kuo A."/>
            <person name="Drula E."/>
            <person name="Kohler A."/>
            <person name="Sanchez-Garcia M."/>
            <person name="Morin E."/>
            <person name="Andreopoulos B."/>
            <person name="Barry K.W."/>
            <person name="Bonito G."/>
            <person name="Buee M."/>
            <person name="Carver A."/>
            <person name="Chen C."/>
            <person name="Cichocki N."/>
            <person name="Clum A."/>
            <person name="Culley D."/>
            <person name="Crous P.W."/>
            <person name="Fauchery L."/>
            <person name="Girlanda M."/>
            <person name="Hayes R.D."/>
            <person name="Keri Z."/>
            <person name="LaButti K."/>
            <person name="Lipzen A."/>
            <person name="Lombard V."/>
            <person name="Magnuson J."/>
            <person name="Maillard F."/>
            <person name="Murat C."/>
            <person name="Nolan M."/>
            <person name="Ohm R.A."/>
            <person name="Pangilinan J."/>
            <person name="Pereira M.F."/>
            <person name="Perotto S."/>
            <person name="Peter M."/>
            <person name="Pfister S."/>
            <person name="Riley R."/>
            <person name="Sitrit Y."/>
            <person name="Stielow J.B."/>
            <person name="Szollosi G."/>
            <person name="Zifcakova L."/>
            <person name="Stursova M."/>
            <person name="Spatafora J.W."/>
            <person name="Tedersoo L."/>
            <person name="Vaario L.M."/>
            <person name="Yamada A."/>
            <person name="Yan M."/>
            <person name="Wang P."/>
            <person name="Xu J."/>
            <person name="Bruns T."/>
            <person name="Baldrian P."/>
            <person name="Vilgalys R."/>
            <person name="Dunand C."/>
            <person name="Henrissat B."/>
            <person name="Grigoriev I.V."/>
            <person name="Hibbett D."/>
            <person name="Nagy L.G."/>
            <person name="Martin F.M."/>
        </authorList>
    </citation>
    <scope>NUCLEOTIDE SEQUENCE</scope>
    <source>
        <strain evidence="1">UP504</strain>
    </source>
</reference>
<dbReference type="EMBL" id="MU129295">
    <property type="protein sequence ID" value="KAF9503839.1"/>
    <property type="molecule type" value="Genomic_DNA"/>
</dbReference>
<comment type="caution">
    <text evidence="1">The sequence shown here is derived from an EMBL/GenBank/DDBJ whole genome shotgun (WGS) entry which is preliminary data.</text>
</comment>
<dbReference type="AlphaFoldDB" id="A0A9P6ADN4"/>
<name>A0A9P6ADN4_9AGAM</name>
<keyword evidence="2" id="KW-1185">Reference proteome</keyword>
<feature type="non-terminal residue" evidence="1">
    <location>
        <position position="1"/>
    </location>
</feature>
<protein>
    <submittedName>
        <fullName evidence="1">Uncharacterized protein</fullName>
    </submittedName>
</protein>
<dbReference type="OrthoDB" id="3200967at2759"/>
<evidence type="ECO:0000313" key="2">
    <source>
        <dbReference type="Proteomes" id="UP000886523"/>
    </source>
</evidence>
<evidence type="ECO:0000313" key="1">
    <source>
        <dbReference type="EMBL" id="KAF9503839.1"/>
    </source>
</evidence>
<gene>
    <name evidence="1" type="ORF">BS47DRAFT_1278464</name>
</gene>
<sequence>ISLEVCACNIATTQLVKHGLFPCTPVHPMLAINTDMLEFAAGLFVHLSPNEHAWASNLSGFLRKRGYLLHTSDSLWCHFANSLAHYQVLICLARAEMSQSIEAVRTTL</sequence>
<feature type="non-terminal residue" evidence="1">
    <location>
        <position position="108"/>
    </location>
</feature>
<dbReference type="Proteomes" id="UP000886523">
    <property type="component" value="Unassembled WGS sequence"/>
</dbReference>